<feature type="compositionally biased region" description="Low complexity" evidence="1">
    <location>
        <begin position="269"/>
        <end position="286"/>
    </location>
</feature>
<dbReference type="Pfam" id="PF00161">
    <property type="entry name" value="RIP"/>
    <property type="match status" value="1"/>
</dbReference>
<dbReference type="InterPro" id="IPR036041">
    <property type="entry name" value="Ribosome-inact_prot_sf"/>
</dbReference>
<proteinExistence type="predicted"/>
<dbReference type="EMBL" id="BMNT01000048">
    <property type="protein sequence ID" value="GGL14162.1"/>
    <property type="molecule type" value="Genomic_DNA"/>
</dbReference>
<dbReference type="AlphaFoldDB" id="A0A917RM63"/>
<evidence type="ECO:0000313" key="2">
    <source>
        <dbReference type="EMBL" id="GGL14162.1"/>
    </source>
</evidence>
<gene>
    <name evidence="2" type="ORF">GCM10007964_65180</name>
</gene>
<dbReference type="SUPFAM" id="SSF56371">
    <property type="entry name" value="Ribosome inactivating proteins (RIP)"/>
    <property type="match status" value="1"/>
</dbReference>
<reference evidence="2" key="2">
    <citation type="submission" date="2020-09" db="EMBL/GenBank/DDBJ databases">
        <authorList>
            <person name="Sun Q."/>
            <person name="Ohkuma M."/>
        </authorList>
    </citation>
    <scope>NUCLEOTIDE SEQUENCE</scope>
    <source>
        <strain evidence="2">JCM 13064</strain>
    </source>
</reference>
<name>A0A917RM63_9ACTN</name>
<dbReference type="GO" id="GO:0017148">
    <property type="term" value="P:negative regulation of translation"/>
    <property type="evidence" value="ECO:0007669"/>
    <property type="project" value="InterPro"/>
</dbReference>
<feature type="region of interest" description="Disordered" evidence="1">
    <location>
        <begin position="265"/>
        <end position="286"/>
    </location>
</feature>
<dbReference type="GO" id="GO:0030598">
    <property type="term" value="F:rRNA N-glycosylase activity"/>
    <property type="evidence" value="ECO:0007669"/>
    <property type="project" value="InterPro"/>
</dbReference>
<sequence>MVKFLRERYAMYQAQPRDPDRLFCCVDIELPPGPGGSVPPPGRSIRLYFQKESLYLTGWSVDGMPECVRVVDADGTELPVPSGLDHLDDGGAIKAAYNSELDLKQLGRKGMENALGNLHTYLTELRLYRRRAPGQGPVEPCSSSAKMAFDVIIRLTAEMARFEPYCDAFAKHWYGGDWDQYIVNPAMAERIEEGRYWKGDAVIAGLPPFGIVILKWAKISAKASDDPELNQAKLDYLDWDKSVNRQVLRPISHEDAKAILGDGVRHRSALSSKAPSSSGTGSKSRR</sequence>
<keyword evidence="3" id="KW-1185">Reference proteome</keyword>
<organism evidence="2 3">
    <name type="scientific">Sphaerisporangium melleum</name>
    <dbReference type="NCBI Taxonomy" id="321316"/>
    <lineage>
        <taxon>Bacteria</taxon>
        <taxon>Bacillati</taxon>
        <taxon>Actinomycetota</taxon>
        <taxon>Actinomycetes</taxon>
        <taxon>Streptosporangiales</taxon>
        <taxon>Streptosporangiaceae</taxon>
        <taxon>Sphaerisporangium</taxon>
    </lineage>
</organism>
<accession>A0A917RM63</accession>
<reference evidence="2" key="1">
    <citation type="journal article" date="2014" name="Int. J. Syst. Evol. Microbiol.">
        <title>Complete genome sequence of Corynebacterium casei LMG S-19264T (=DSM 44701T), isolated from a smear-ripened cheese.</title>
        <authorList>
            <consortium name="US DOE Joint Genome Institute (JGI-PGF)"/>
            <person name="Walter F."/>
            <person name="Albersmeier A."/>
            <person name="Kalinowski J."/>
            <person name="Ruckert C."/>
        </authorList>
    </citation>
    <scope>NUCLEOTIDE SEQUENCE</scope>
    <source>
        <strain evidence="2">JCM 13064</strain>
    </source>
</reference>
<protein>
    <submittedName>
        <fullName evidence="2">Uncharacterized protein</fullName>
    </submittedName>
</protein>
<dbReference type="Proteomes" id="UP000645217">
    <property type="component" value="Unassembled WGS sequence"/>
</dbReference>
<evidence type="ECO:0000256" key="1">
    <source>
        <dbReference type="SAM" id="MobiDB-lite"/>
    </source>
</evidence>
<dbReference type="InterPro" id="IPR001574">
    <property type="entry name" value="Ribosome_inactivat_prot"/>
</dbReference>
<comment type="caution">
    <text evidence="2">The sequence shown here is derived from an EMBL/GenBank/DDBJ whole genome shotgun (WGS) entry which is preliminary data.</text>
</comment>
<evidence type="ECO:0000313" key="3">
    <source>
        <dbReference type="Proteomes" id="UP000645217"/>
    </source>
</evidence>